<proteinExistence type="predicted"/>
<accession>A0ACC6MJR6</accession>
<gene>
    <name evidence="1" type="ORF">OHX15_17430</name>
</gene>
<evidence type="ECO:0000313" key="1">
    <source>
        <dbReference type="EMBL" id="MDZ5087173.1"/>
    </source>
</evidence>
<reference evidence="1 2" key="1">
    <citation type="journal article" date="2021" name="Chemosphere">
        <title>Bioballs carrying a syntrophic Rhodococcus and Mycolicibacterium consortium for simultaneous sorption and biodegradation of fuel oil in contaminated freshwater.</title>
        <authorList>
            <person name="Naloka K."/>
            <person name="Polrit D."/>
            <person name="Muangchinda C."/>
            <person name="Thoetkiattikul H."/>
            <person name="Pinyakong O."/>
        </authorList>
    </citation>
    <scope>NUCLEOTIDE SEQUENCE [LARGE SCALE GENOMIC DNA]</scope>
    <source>
        <strain evidence="1 2">J101</strain>
    </source>
</reference>
<keyword evidence="2" id="KW-1185">Reference proteome</keyword>
<dbReference type="Proteomes" id="UP001289645">
    <property type="component" value="Unassembled WGS sequence"/>
</dbReference>
<protein>
    <submittedName>
        <fullName evidence="1">Uncharacterized protein</fullName>
    </submittedName>
</protein>
<evidence type="ECO:0000313" key="2">
    <source>
        <dbReference type="Proteomes" id="UP001289645"/>
    </source>
</evidence>
<organism evidence="1 2">
    <name type="scientific">Mycolicibacterium parafortuitum</name>
    <name type="common">Mycobacterium parafortuitum</name>
    <dbReference type="NCBI Taxonomy" id="39692"/>
    <lineage>
        <taxon>Bacteria</taxon>
        <taxon>Bacillati</taxon>
        <taxon>Actinomycetota</taxon>
        <taxon>Actinomycetes</taxon>
        <taxon>Mycobacteriales</taxon>
        <taxon>Mycobacteriaceae</taxon>
        <taxon>Mycolicibacterium</taxon>
    </lineage>
</organism>
<comment type="caution">
    <text evidence="1">The sequence shown here is derived from an EMBL/GenBank/DDBJ whole genome shotgun (WGS) entry which is preliminary data.</text>
</comment>
<dbReference type="EMBL" id="JAOXLN010000018">
    <property type="protein sequence ID" value="MDZ5087173.1"/>
    <property type="molecule type" value="Genomic_DNA"/>
</dbReference>
<sequence>MLRDLAAAALMMLAAGACLPAPSATAADGDQLVDVQDGRLRCLVSAHYGAAGQPMAICGMSNGAPFGASPNSIGSSTPLNLAVMNGTGQSYWAAGTLPGTAADSMSLGVGQTYTANGWTIINEAGRARVKNDHSGHGLILNVVTWRAF</sequence>
<name>A0ACC6MJR6_MYCPF</name>